<dbReference type="GO" id="GO:0009055">
    <property type="term" value="F:electron transfer activity"/>
    <property type="evidence" value="ECO:0007669"/>
    <property type="project" value="InterPro"/>
</dbReference>
<gene>
    <name evidence="9" type="ORF">LAX5112_00843</name>
</gene>
<dbReference type="STRING" id="388408.LAX5112_00843"/>
<keyword evidence="4" id="KW-0249">Electron transport</keyword>
<keyword evidence="7" id="KW-0472">Membrane</keyword>
<dbReference type="RefSeq" id="WP_055670747.1">
    <property type="nucleotide sequence ID" value="NZ_CXWD01000003.1"/>
</dbReference>
<dbReference type="Pfam" id="PF00034">
    <property type="entry name" value="Cytochrom_C"/>
    <property type="match status" value="2"/>
</dbReference>
<keyword evidence="7" id="KW-0812">Transmembrane</keyword>
<dbReference type="InterPro" id="IPR036909">
    <property type="entry name" value="Cyt_c-like_dom_sf"/>
</dbReference>
<evidence type="ECO:0000259" key="8">
    <source>
        <dbReference type="PROSITE" id="PS51007"/>
    </source>
</evidence>
<dbReference type="GO" id="GO:0046872">
    <property type="term" value="F:metal ion binding"/>
    <property type="evidence" value="ECO:0007669"/>
    <property type="project" value="UniProtKB-KW"/>
</dbReference>
<feature type="domain" description="Cytochrome c" evidence="8">
    <location>
        <begin position="175"/>
        <end position="251"/>
    </location>
</feature>
<dbReference type="OrthoDB" id="9805828at2"/>
<sequence length="253" mass="28004">MDQKQEKAERPCADFPTWRHAAWAQATIWIAAAMLLLATPAMASDGDPIKGEKLFKACKACHQVGANARNGVGPHLDGLFERPAGTLEGFKYSSAMKKLGSEGMVWNEFSLDLYLEKPREYVPGTRMSYRGMPDRQDRTHIIAYLRELSKAEPASEPEAETVTPEMGAVAMQINGDMAYGEYLSSECVTCHQVSGRADGIPSIIGWPKKPFIRALFEYKTNVRNHQVMQNMTVNLGNEEIAALAAYFGSIDPQ</sequence>
<name>A0A0M6ZUX5_9HYPH</name>
<evidence type="ECO:0000313" key="9">
    <source>
        <dbReference type="EMBL" id="CTQ66026.1"/>
    </source>
</evidence>
<keyword evidence="7" id="KW-1133">Transmembrane helix</keyword>
<dbReference type="SUPFAM" id="SSF46626">
    <property type="entry name" value="Cytochrome c"/>
    <property type="match status" value="2"/>
</dbReference>
<keyword evidence="1" id="KW-0813">Transport</keyword>
<dbReference type="AlphaFoldDB" id="A0A0M6ZUX5"/>
<dbReference type="PRINTS" id="PR00604">
    <property type="entry name" value="CYTCHRMECIAB"/>
</dbReference>
<dbReference type="Proteomes" id="UP000053235">
    <property type="component" value="Unassembled WGS sequence"/>
</dbReference>
<reference evidence="10" key="1">
    <citation type="submission" date="2015-07" db="EMBL/GenBank/DDBJ databases">
        <authorList>
            <person name="Rodrigo-Torres Lidia"/>
            <person name="Arahal R.David."/>
        </authorList>
    </citation>
    <scope>NUCLEOTIDE SEQUENCE [LARGE SCALE GENOMIC DNA]</scope>
    <source>
        <strain evidence="10">CECT 5112</strain>
    </source>
</reference>
<keyword evidence="3 6" id="KW-0479">Metal-binding</keyword>
<accession>A0A0M6ZUX5</accession>
<dbReference type="PROSITE" id="PS51007">
    <property type="entry name" value="CYTC"/>
    <property type="match status" value="2"/>
</dbReference>
<dbReference type="InterPro" id="IPR002327">
    <property type="entry name" value="Cyt_c_1A/1B"/>
</dbReference>
<evidence type="ECO:0000256" key="7">
    <source>
        <dbReference type="SAM" id="Phobius"/>
    </source>
</evidence>
<evidence type="ECO:0000256" key="5">
    <source>
        <dbReference type="ARBA" id="ARBA00023004"/>
    </source>
</evidence>
<dbReference type="PANTHER" id="PTHR11961">
    <property type="entry name" value="CYTOCHROME C"/>
    <property type="match status" value="1"/>
</dbReference>
<feature type="transmembrane region" description="Helical" evidence="7">
    <location>
        <begin position="21"/>
        <end position="43"/>
    </location>
</feature>
<dbReference type="InterPro" id="IPR009056">
    <property type="entry name" value="Cyt_c-like_dom"/>
</dbReference>
<dbReference type="GO" id="GO:0020037">
    <property type="term" value="F:heme binding"/>
    <property type="evidence" value="ECO:0007669"/>
    <property type="project" value="InterPro"/>
</dbReference>
<proteinExistence type="predicted"/>
<dbReference type="EMBL" id="CXWD01000003">
    <property type="protein sequence ID" value="CTQ66026.1"/>
    <property type="molecule type" value="Genomic_DNA"/>
</dbReference>
<keyword evidence="10" id="KW-1185">Reference proteome</keyword>
<organism evidence="9 10">
    <name type="scientific">Roseibium alexandrii</name>
    <dbReference type="NCBI Taxonomy" id="388408"/>
    <lineage>
        <taxon>Bacteria</taxon>
        <taxon>Pseudomonadati</taxon>
        <taxon>Pseudomonadota</taxon>
        <taxon>Alphaproteobacteria</taxon>
        <taxon>Hyphomicrobiales</taxon>
        <taxon>Stappiaceae</taxon>
        <taxon>Roseibium</taxon>
    </lineage>
</organism>
<evidence type="ECO:0000256" key="4">
    <source>
        <dbReference type="ARBA" id="ARBA00022982"/>
    </source>
</evidence>
<dbReference type="Gene3D" id="1.10.760.10">
    <property type="entry name" value="Cytochrome c-like domain"/>
    <property type="match status" value="2"/>
</dbReference>
<keyword evidence="5 6" id="KW-0408">Iron</keyword>
<protein>
    <submittedName>
        <fullName evidence="9">Cytochrome c2</fullName>
    </submittedName>
</protein>
<evidence type="ECO:0000256" key="1">
    <source>
        <dbReference type="ARBA" id="ARBA00022448"/>
    </source>
</evidence>
<evidence type="ECO:0000256" key="6">
    <source>
        <dbReference type="PROSITE-ProRule" id="PRU00433"/>
    </source>
</evidence>
<evidence type="ECO:0000256" key="3">
    <source>
        <dbReference type="ARBA" id="ARBA00022723"/>
    </source>
</evidence>
<feature type="domain" description="Cytochrome c" evidence="8">
    <location>
        <begin position="46"/>
        <end position="149"/>
    </location>
</feature>
<keyword evidence="2 6" id="KW-0349">Heme</keyword>
<evidence type="ECO:0000313" key="10">
    <source>
        <dbReference type="Proteomes" id="UP000053235"/>
    </source>
</evidence>
<evidence type="ECO:0000256" key="2">
    <source>
        <dbReference type="ARBA" id="ARBA00022617"/>
    </source>
</evidence>